<evidence type="ECO:0000256" key="1">
    <source>
        <dbReference type="SAM" id="MobiDB-lite"/>
    </source>
</evidence>
<dbReference type="InterPro" id="IPR043502">
    <property type="entry name" value="DNA/RNA_pol_sf"/>
</dbReference>
<protein>
    <submittedName>
        <fullName evidence="3">Retrovirus-related Pol polyprotein from type-2 retrotransposable element R2DM</fullName>
    </submittedName>
</protein>
<organism evidence="3 4">
    <name type="scientific">Stegodyphus mimosarum</name>
    <name type="common">African social velvet spider</name>
    <dbReference type="NCBI Taxonomy" id="407821"/>
    <lineage>
        <taxon>Eukaryota</taxon>
        <taxon>Metazoa</taxon>
        <taxon>Ecdysozoa</taxon>
        <taxon>Arthropoda</taxon>
        <taxon>Chelicerata</taxon>
        <taxon>Arachnida</taxon>
        <taxon>Araneae</taxon>
        <taxon>Araneomorphae</taxon>
        <taxon>Entelegynae</taxon>
        <taxon>Eresoidea</taxon>
        <taxon>Eresidae</taxon>
        <taxon>Stegodyphus</taxon>
    </lineage>
</organism>
<dbReference type="GO" id="GO:0071897">
    <property type="term" value="P:DNA biosynthetic process"/>
    <property type="evidence" value="ECO:0007669"/>
    <property type="project" value="UniProtKB-ARBA"/>
</dbReference>
<accession>A0A087T8C9</accession>
<name>A0A087T8C9_STEMI</name>
<gene>
    <name evidence="3" type="ORF">X975_12202</name>
</gene>
<dbReference type="Pfam" id="PF00078">
    <property type="entry name" value="RVT_1"/>
    <property type="match status" value="1"/>
</dbReference>
<feature type="domain" description="Reverse transcriptase" evidence="2">
    <location>
        <begin position="214"/>
        <end position="458"/>
    </location>
</feature>
<dbReference type="AlphaFoldDB" id="A0A087T8C9"/>
<feature type="non-terminal residue" evidence="3">
    <location>
        <position position="458"/>
    </location>
</feature>
<dbReference type="CDD" id="cd01650">
    <property type="entry name" value="RT_nLTR_like"/>
    <property type="match status" value="1"/>
</dbReference>
<dbReference type="Gene3D" id="3.30.70.270">
    <property type="match status" value="1"/>
</dbReference>
<dbReference type="STRING" id="407821.A0A087T8C9"/>
<dbReference type="InterPro" id="IPR000477">
    <property type="entry name" value="RT_dom"/>
</dbReference>
<sequence length="458" mass="50174">MLQAPPTSLTPGSLTPDTALDAVLPDAEGPTSAPPRSPRDIPPSHLASYKDALLACGDGSSPTQWRKFQDCLDDIINATSLAVKLPPRDSAVLPNNILASIKDNPTELQRLYRKNRRRAVRLLVEGESPRCSLPRADIKEFFSCSSTSTSIDDSLYDNTVPAPAPVNWTPFTSAEVATRLRACENTAAGPDRITYQHWRSVDPEGDILCTIFNVCLAARRVPDSWRQSSSVLIYKKGDPRLLENWRPIALSATIAKLFTGCIAKRLTQWILSNDVLSHCQKGFLPFDGVFENNFILQQRFLHARRSGKDLCIASLDLANAFGSVSHNAILTALRTAGTRDHLADIIRSLYHEASTCFITNAGLTDPISITSGVRQGCPLSGLLFNLAIHPIIRSIQGQDPRHRVLAYADDLLLMAETPDELQTSLDVACTLSAKIALRFNPEKCFSLHLSGARPTGTR</sequence>
<evidence type="ECO:0000259" key="2">
    <source>
        <dbReference type="PROSITE" id="PS50878"/>
    </source>
</evidence>
<dbReference type="Proteomes" id="UP000054359">
    <property type="component" value="Unassembled WGS sequence"/>
</dbReference>
<reference evidence="3 4" key="1">
    <citation type="submission" date="2013-11" db="EMBL/GenBank/DDBJ databases">
        <title>Genome sequencing of Stegodyphus mimosarum.</title>
        <authorList>
            <person name="Bechsgaard J."/>
        </authorList>
    </citation>
    <scope>NUCLEOTIDE SEQUENCE [LARGE SCALE GENOMIC DNA]</scope>
</reference>
<evidence type="ECO:0000313" key="4">
    <source>
        <dbReference type="Proteomes" id="UP000054359"/>
    </source>
</evidence>
<feature type="region of interest" description="Disordered" evidence="1">
    <location>
        <begin position="1"/>
        <end position="44"/>
    </location>
</feature>
<proteinExistence type="predicted"/>
<evidence type="ECO:0000313" key="3">
    <source>
        <dbReference type="EMBL" id="KFM61368.1"/>
    </source>
</evidence>
<dbReference type="OrthoDB" id="6436458at2759"/>
<dbReference type="EMBL" id="KK113925">
    <property type="protein sequence ID" value="KFM61368.1"/>
    <property type="molecule type" value="Genomic_DNA"/>
</dbReference>
<dbReference type="SUPFAM" id="SSF56672">
    <property type="entry name" value="DNA/RNA polymerases"/>
    <property type="match status" value="1"/>
</dbReference>
<keyword evidence="4" id="KW-1185">Reference proteome</keyword>
<dbReference type="PROSITE" id="PS50878">
    <property type="entry name" value="RT_POL"/>
    <property type="match status" value="1"/>
</dbReference>
<feature type="compositionally biased region" description="Low complexity" evidence="1">
    <location>
        <begin position="1"/>
        <end position="18"/>
    </location>
</feature>
<dbReference type="OMA" id="HEASTCF"/>
<dbReference type="InterPro" id="IPR043128">
    <property type="entry name" value="Rev_trsase/Diguanyl_cyclase"/>
</dbReference>
<dbReference type="PANTHER" id="PTHR19446">
    <property type="entry name" value="REVERSE TRANSCRIPTASES"/>
    <property type="match status" value="1"/>
</dbReference>